<dbReference type="EMBL" id="BMMX01000020">
    <property type="protein sequence ID" value="GGL02822.1"/>
    <property type="molecule type" value="Genomic_DNA"/>
</dbReference>
<dbReference type="InterPro" id="IPR042097">
    <property type="entry name" value="Aminopeptidase_N-like_N_sf"/>
</dbReference>
<evidence type="ECO:0000256" key="12">
    <source>
        <dbReference type="ARBA" id="ARBA00029811"/>
    </source>
</evidence>
<dbReference type="CDD" id="cd09602">
    <property type="entry name" value="M1_APN"/>
    <property type="match status" value="1"/>
</dbReference>
<dbReference type="PANTHER" id="PTHR11533">
    <property type="entry name" value="PROTEASE M1 ZINC METALLOPROTEASE"/>
    <property type="match status" value="1"/>
</dbReference>
<dbReference type="Pfam" id="PF17900">
    <property type="entry name" value="Peptidase_M1_N"/>
    <property type="match status" value="1"/>
</dbReference>
<dbReference type="InterPro" id="IPR024571">
    <property type="entry name" value="ERAP1-like_C_dom"/>
</dbReference>
<dbReference type="PRINTS" id="PR00756">
    <property type="entry name" value="ALADIPTASE"/>
</dbReference>
<comment type="similarity">
    <text evidence="3">Belongs to the peptidase M1 family.</text>
</comment>
<dbReference type="FunFam" id="1.10.390.10:FF:000004">
    <property type="entry name" value="Aminopeptidase N"/>
    <property type="match status" value="1"/>
</dbReference>
<dbReference type="Gene3D" id="1.10.390.10">
    <property type="entry name" value="Neutral Protease Domain 2"/>
    <property type="match status" value="1"/>
</dbReference>
<evidence type="ECO:0000313" key="18">
    <source>
        <dbReference type="Proteomes" id="UP000656042"/>
    </source>
</evidence>
<evidence type="ECO:0000259" key="16">
    <source>
        <dbReference type="Pfam" id="PF17900"/>
    </source>
</evidence>
<feature type="domain" description="Aminopeptidase N-like N-terminal" evidence="16">
    <location>
        <begin position="111"/>
        <end position="196"/>
    </location>
</feature>
<protein>
    <recommendedName>
        <fullName evidence="5">Aminopeptidase N</fullName>
        <ecNumber evidence="4">3.4.11.2</ecNumber>
    </recommendedName>
    <alternativeName>
        <fullName evidence="12">Alanine aminopeptidase</fullName>
    </alternativeName>
    <alternativeName>
        <fullName evidence="13">Lysyl aminopeptidase</fullName>
    </alternativeName>
</protein>
<evidence type="ECO:0000256" key="2">
    <source>
        <dbReference type="ARBA" id="ARBA00001947"/>
    </source>
</evidence>
<keyword evidence="7" id="KW-0645">Protease</keyword>
<evidence type="ECO:0000256" key="13">
    <source>
        <dbReference type="ARBA" id="ARBA00031533"/>
    </source>
</evidence>
<proteinExistence type="inferred from homology"/>
<dbReference type="RefSeq" id="WP_229716011.1">
    <property type="nucleotide sequence ID" value="NZ_BMMX01000020.1"/>
</dbReference>
<keyword evidence="10" id="KW-0862">Zinc</keyword>
<evidence type="ECO:0000313" key="17">
    <source>
        <dbReference type="EMBL" id="GGL02822.1"/>
    </source>
</evidence>
<dbReference type="NCBIfam" id="TIGR02412">
    <property type="entry name" value="pepN_strep_liv"/>
    <property type="match status" value="1"/>
</dbReference>
<dbReference type="SUPFAM" id="SSF55486">
    <property type="entry name" value="Metalloproteases ('zincins'), catalytic domain"/>
    <property type="match status" value="1"/>
</dbReference>
<evidence type="ECO:0000256" key="9">
    <source>
        <dbReference type="ARBA" id="ARBA00022801"/>
    </source>
</evidence>
<dbReference type="GO" id="GO:0070006">
    <property type="term" value="F:metalloaminopeptidase activity"/>
    <property type="evidence" value="ECO:0007669"/>
    <property type="project" value="TreeGrafter"/>
</dbReference>
<evidence type="ECO:0000259" key="15">
    <source>
        <dbReference type="Pfam" id="PF11838"/>
    </source>
</evidence>
<comment type="caution">
    <text evidence="17">The sequence shown here is derived from an EMBL/GenBank/DDBJ whole genome shotgun (WGS) entry which is preliminary data.</text>
</comment>
<evidence type="ECO:0000256" key="8">
    <source>
        <dbReference type="ARBA" id="ARBA00022723"/>
    </source>
</evidence>
<evidence type="ECO:0000256" key="3">
    <source>
        <dbReference type="ARBA" id="ARBA00010136"/>
    </source>
</evidence>
<dbReference type="Pfam" id="PF01433">
    <property type="entry name" value="Peptidase_M1"/>
    <property type="match status" value="1"/>
</dbReference>
<dbReference type="Proteomes" id="UP000656042">
    <property type="component" value="Unassembled WGS sequence"/>
</dbReference>
<dbReference type="GO" id="GO:0008270">
    <property type="term" value="F:zinc ion binding"/>
    <property type="evidence" value="ECO:0007669"/>
    <property type="project" value="InterPro"/>
</dbReference>
<evidence type="ECO:0000256" key="7">
    <source>
        <dbReference type="ARBA" id="ARBA00022670"/>
    </source>
</evidence>
<dbReference type="InterPro" id="IPR050344">
    <property type="entry name" value="Peptidase_M1_aminopeptidases"/>
</dbReference>
<dbReference type="InterPro" id="IPR045357">
    <property type="entry name" value="Aminopeptidase_N-like_N"/>
</dbReference>
<dbReference type="InterPro" id="IPR001930">
    <property type="entry name" value="Peptidase_M1"/>
</dbReference>
<dbReference type="AlphaFoldDB" id="A0A8J3FPY0"/>
<comment type="cofactor">
    <cofactor evidence="2">
        <name>Zn(2+)</name>
        <dbReference type="ChEBI" id="CHEBI:29105"/>
    </cofactor>
</comment>
<dbReference type="GO" id="GO:0043171">
    <property type="term" value="P:peptide catabolic process"/>
    <property type="evidence" value="ECO:0007669"/>
    <property type="project" value="TreeGrafter"/>
</dbReference>
<dbReference type="GO" id="GO:0005737">
    <property type="term" value="C:cytoplasm"/>
    <property type="evidence" value="ECO:0007669"/>
    <property type="project" value="TreeGrafter"/>
</dbReference>
<reference evidence="17" key="2">
    <citation type="submission" date="2020-09" db="EMBL/GenBank/DDBJ databases">
        <authorList>
            <person name="Sun Q."/>
            <person name="Zhou Y."/>
        </authorList>
    </citation>
    <scope>NUCLEOTIDE SEQUENCE</scope>
    <source>
        <strain evidence="17">CGMCC 4.7299</strain>
    </source>
</reference>
<evidence type="ECO:0000259" key="14">
    <source>
        <dbReference type="Pfam" id="PF01433"/>
    </source>
</evidence>
<gene>
    <name evidence="17" type="primary">pepN</name>
    <name evidence="17" type="ORF">GCM10012284_41790</name>
</gene>
<dbReference type="Pfam" id="PF11838">
    <property type="entry name" value="ERAP1_C"/>
    <property type="match status" value="1"/>
</dbReference>
<sequence>MAGVRNLTQVEAAERARLLEVTGYDIALDLTDGAGNPGESTFRSVTRVSFSCTEPGAQTFIEVAAASLRSAVLNGEAVDVSGWSAESGLVLTGLRAENTLEVDGDFYYSASGQGLQRSPDPVDKEIYLYSQFETADAQRVYACFDQPDLKSVFTWHATVPKHWKVISNMPAEHTADAPSGGKTVHFATSPRMSTYITALCAGPYHEVRDSHDGIELGVFCRASMARYLDSDDLFLITKQGFDFFHDQFGVRYPLPKYDQLWVPDFNAGAMENFGCVTHAEAHYVFRSAVTDFEYEQRANTILHELAHMWFGDLVTMRWWNDLWLNESFAEWASHWCNSRATRFTDAWTTFLSVRKNWGYRQDQLSSTHPVYTEMPDLEAVEVNFDGITYAKGASVLKQLVAYVGEEPFLAGLRAYFGKHAWGNATFDDLLTELEAASGRELRKFAAQWLETAQVNTLRPVVEIGADGTYRSVVVRQDAPAGYPTMRTHRVGVGLYDLDGDRLVRRELVGIDIAGDQTPVPALTGTRAADVLLLNDDDLTYAKLRLDESSMATVVQHIAGFDSSLARALCWAAAWDMVRDAELAARDYIALVAAGLPAEKDINLVTATLRQAQSALVLYADPQWAPTGFAMLAATARAAVAAAAPGSGFQLAWARAYAATARGTEELAVLRGWLDGTATPDGLVVDTELRWTLLQQLSAQGGATEEEIEAELHGDRTASGEREAALARALMPTPENKARVWAQLTGDEKLPNWLSRSLLQGFQTSTQVELTAPYAAKFFDEVGPVWSRSDSEPAQEFVTLAYPTYQVSDQTIALTDAWLARDGHPASLRRLVAEGRDGVSRALRARARDTAAGRGE</sequence>
<accession>A0A8J3FPY0</accession>
<evidence type="ECO:0000256" key="1">
    <source>
        <dbReference type="ARBA" id="ARBA00000098"/>
    </source>
</evidence>
<feature type="domain" description="Peptidase M1 membrane alanine aminopeptidase" evidence="14">
    <location>
        <begin position="237"/>
        <end position="448"/>
    </location>
</feature>
<dbReference type="Gene3D" id="2.60.40.1730">
    <property type="entry name" value="tricorn interacting facor f3 domain"/>
    <property type="match status" value="1"/>
</dbReference>
<dbReference type="SUPFAM" id="SSF63737">
    <property type="entry name" value="Leukotriene A4 hydrolase N-terminal domain"/>
    <property type="match status" value="1"/>
</dbReference>
<dbReference type="GO" id="GO:0006508">
    <property type="term" value="P:proteolysis"/>
    <property type="evidence" value="ECO:0007669"/>
    <property type="project" value="UniProtKB-KW"/>
</dbReference>
<keyword evidence="9" id="KW-0378">Hydrolase</keyword>
<evidence type="ECO:0000256" key="6">
    <source>
        <dbReference type="ARBA" id="ARBA00022438"/>
    </source>
</evidence>
<evidence type="ECO:0000256" key="11">
    <source>
        <dbReference type="ARBA" id="ARBA00023049"/>
    </source>
</evidence>
<dbReference type="InterPro" id="IPR027268">
    <property type="entry name" value="Peptidase_M4/M1_CTD_sf"/>
</dbReference>
<dbReference type="GO" id="GO:0016020">
    <property type="term" value="C:membrane"/>
    <property type="evidence" value="ECO:0007669"/>
    <property type="project" value="TreeGrafter"/>
</dbReference>
<dbReference type="GO" id="GO:0042277">
    <property type="term" value="F:peptide binding"/>
    <property type="evidence" value="ECO:0007669"/>
    <property type="project" value="TreeGrafter"/>
</dbReference>
<evidence type="ECO:0000256" key="4">
    <source>
        <dbReference type="ARBA" id="ARBA00012564"/>
    </source>
</evidence>
<evidence type="ECO:0000256" key="5">
    <source>
        <dbReference type="ARBA" id="ARBA00015611"/>
    </source>
</evidence>
<comment type="catalytic activity">
    <reaction evidence="1">
        <text>Release of an N-terminal amino acid, Xaa-|-Yaa- from a peptide, amide or arylamide. Xaa is preferably Ala, but may be most amino acids including Pro (slow action). When a terminal hydrophobic residue is followed by a prolyl residue, the two may be released as an intact Xaa-Pro dipeptide.</text>
        <dbReference type="EC" id="3.4.11.2"/>
    </reaction>
</comment>
<dbReference type="InterPro" id="IPR012778">
    <property type="entry name" value="Pept_M1_aminopeptidase"/>
</dbReference>
<reference evidence="17" key="1">
    <citation type="journal article" date="2014" name="Int. J. Syst. Evol. Microbiol.">
        <title>Complete genome sequence of Corynebacterium casei LMG S-19264T (=DSM 44701T), isolated from a smear-ripened cheese.</title>
        <authorList>
            <consortium name="US DOE Joint Genome Institute (JGI-PGF)"/>
            <person name="Walter F."/>
            <person name="Albersmeier A."/>
            <person name="Kalinowski J."/>
            <person name="Ruckert C."/>
        </authorList>
    </citation>
    <scope>NUCLEOTIDE SEQUENCE</scope>
    <source>
        <strain evidence="17">CGMCC 4.7299</strain>
    </source>
</reference>
<dbReference type="PANTHER" id="PTHR11533:SF174">
    <property type="entry name" value="PUROMYCIN-SENSITIVE AMINOPEPTIDASE-RELATED"/>
    <property type="match status" value="1"/>
</dbReference>
<dbReference type="GO" id="GO:0005615">
    <property type="term" value="C:extracellular space"/>
    <property type="evidence" value="ECO:0007669"/>
    <property type="project" value="TreeGrafter"/>
</dbReference>
<dbReference type="EC" id="3.4.11.2" evidence="4"/>
<keyword evidence="6 17" id="KW-0031">Aminopeptidase</keyword>
<name>A0A8J3FPY0_9ACTN</name>
<dbReference type="GO" id="GO:0016285">
    <property type="term" value="F:alanyl aminopeptidase activity"/>
    <property type="evidence" value="ECO:0007669"/>
    <property type="project" value="UniProtKB-EC"/>
</dbReference>
<keyword evidence="18" id="KW-1185">Reference proteome</keyword>
<organism evidence="17 18">
    <name type="scientific">Mangrovihabitans endophyticus</name>
    <dbReference type="NCBI Taxonomy" id="1751298"/>
    <lineage>
        <taxon>Bacteria</taxon>
        <taxon>Bacillati</taxon>
        <taxon>Actinomycetota</taxon>
        <taxon>Actinomycetes</taxon>
        <taxon>Micromonosporales</taxon>
        <taxon>Micromonosporaceae</taxon>
        <taxon>Mangrovihabitans</taxon>
    </lineage>
</organism>
<keyword evidence="8" id="KW-0479">Metal-binding</keyword>
<feature type="domain" description="ERAP1-like C-terminal" evidence="15">
    <location>
        <begin position="531"/>
        <end position="839"/>
    </location>
</feature>
<dbReference type="InterPro" id="IPR014782">
    <property type="entry name" value="Peptidase_M1_dom"/>
</dbReference>
<evidence type="ECO:0000256" key="10">
    <source>
        <dbReference type="ARBA" id="ARBA00022833"/>
    </source>
</evidence>
<keyword evidence="11" id="KW-0482">Metalloprotease</keyword>